<dbReference type="InterPro" id="IPR014017">
    <property type="entry name" value="DNA_helicase_UvrD-like_C"/>
</dbReference>
<dbReference type="GO" id="GO:0016787">
    <property type="term" value="F:hydrolase activity"/>
    <property type="evidence" value="ECO:0007669"/>
    <property type="project" value="UniProtKB-KW"/>
</dbReference>
<dbReference type="Pfam" id="PF13361">
    <property type="entry name" value="UvrD_C"/>
    <property type="match status" value="1"/>
</dbReference>
<reference evidence="7 8" key="1">
    <citation type="submission" date="2024-03" db="EMBL/GenBank/DDBJ databases">
        <title>The Acrasis kona genome and developmental transcriptomes reveal deep origins of eukaryotic multicellular pathways.</title>
        <authorList>
            <person name="Sheikh S."/>
            <person name="Fu C.-J."/>
            <person name="Brown M.W."/>
            <person name="Baldauf S.L."/>
        </authorList>
    </citation>
    <scope>NUCLEOTIDE SEQUENCE [LARGE SCALE GENOMIC DNA]</scope>
    <source>
        <strain evidence="7 8">ATCC MYA-3509</strain>
    </source>
</reference>
<sequence>MLEALRRNQKYQKNRSTHFRSVENEDDQHDDDSDDEDEMIQLQQDYDLTKNTRTLFKKAEQVVNDLSQSVNDPIRMLCEFVQDMRSIEADELTLEEDDEDDEDRDLVDQKDAITITTIHQSKGLEWDHVMLVRSNRGVCPINLRYEAEPLEKKDPVPSKQQLKQCLIEAEKEHLAEERRLFYVGLTRAKLTVTISCVDDHNKNQPSMFVAEIPHEMCECLKMDEKGKLLCQSFSQSPSSSLVMKNERLTQSLSQSPSLVKGEVSTQDVAPFSLSSSIVTNRLKAPFVPPKVSQNEMVKTPKRIAPFVPKQSPLAVKSERSPSNPSSSFSAPPTPSSSPVVSPAPASSSFVTTPSPSKTVNRLKIIKLSPQKRLVSQVISDDSSDDCCVVSPPDQVKKTNTTVVKSNRNSAVKQDKAIDGASLLKLDDVVVSSLFNVDDYSSDDYQVGLEGSTKKKKILD</sequence>
<gene>
    <name evidence="7" type="ORF">AKO1_008225</name>
</gene>
<feature type="region of interest" description="Disordered" evidence="5">
    <location>
        <begin position="1"/>
        <end position="36"/>
    </location>
</feature>
<feature type="compositionally biased region" description="Basic residues" evidence="5">
    <location>
        <begin position="7"/>
        <end position="18"/>
    </location>
</feature>
<dbReference type="GO" id="GO:0003677">
    <property type="term" value="F:DNA binding"/>
    <property type="evidence" value="ECO:0007669"/>
    <property type="project" value="InterPro"/>
</dbReference>
<dbReference type="InterPro" id="IPR027417">
    <property type="entry name" value="P-loop_NTPase"/>
</dbReference>
<dbReference type="InterPro" id="IPR000212">
    <property type="entry name" value="DNA_helicase_UvrD/REP"/>
</dbReference>
<feature type="compositionally biased region" description="Acidic residues" evidence="5">
    <location>
        <begin position="24"/>
        <end position="36"/>
    </location>
</feature>
<keyword evidence="4" id="KW-0067">ATP-binding</keyword>
<dbReference type="Proteomes" id="UP001431209">
    <property type="component" value="Unassembled WGS sequence"/>
</dbReference>
<evidence type="ECO:0000259" key="6">
    <source>
        <dbReference type="Pfam" id="PF13361"/>
    </source>
</evidence>
<feature type="region of interest" description="Disordered" evidence="5">
    <location>
        <begin position="301"/>
        <end position="355"/>
    </location>
</feature>
<evidence type="ECO:0000256" key="5">
    <source>
        <dbReference type="SAM" id="MobiDB-lite"/>
    </source>
</evidence>
<protein>
    <recommendedName>
        <fullName evidence="6">UvrD-like helicase C-terminal domain-containing protein</fullName>
    </recommendedName>
</protein>
<feature type="domain" description="UvrD-like helicase C-terminal" evidence="6">
    <location>
        <begin position="10"/>
        <end position="196"/>
    </location>
</feature>
<accession>A0AAW2YKD6</accession>
<dbReference type="PANTHER" id="PTHR11070">
    <property type="entry name" value="UVRD / RECB / PCRA DNA HELICASE FAMILY MEMBER"/>
    <property type="match status" value="1"/>
</dbReference>
<keyword evidence="2" id="KW-0378">Hydrolase</keyword>
<feature type="compositionally biased region" description="Low complexity" evidence="5">
    <location>
        <begin position="320"/>
        <end position="355"/>
    </location>
</feature>
<dbReference type="GO" id="GO:0005524">
    <property type="term" value="F:ATP binding"/>
    <property type="evidence" value="ECO:0007669"/>
    <property type="project" value="UniProtKB-KW"/>
</dbReference>
<organism evidence="7 8">
    <name type="scientific">Acrasis kona</name>
    <dbReference type="NCBI Taxonomy" id="1008807"/>
    <lineage>
        <taxon>Eukaryota</taxon>
        <taxon>Discoba</taxon>
        <taxon>Heterolobosea</taxon>
        <taxon>Tetramitia</taxon>
        <taxon>Eutetramitia</taxon>
        <taxon>Acrasidae</taxon>
        <taxon>Acrasis</taxon>
    </lineage>
</organism>
<evidence type="ECO:0000256" key="4">
    <source>
        <dbReference type="ARBA" id="ARBA00022840"/>
    </source>
</evidence>
<keyword evidence="1" id="KW-0547">Nucleotide-binding</keyword>
<proteinExistence type="predicted"/>
<dbReference type="Gene3D" id="3.40.50.300">
    <property type="entry name" value="P-loop containing nucleotide triphosphate hydrolases"/>
    <property type="match status" value="1"/>
</dbReference>
<evidence type="ECO:0000313" key="7">
    <source>
        <dbReference type="EMBL" id="KAL0477478.1"/>
    </source>
</evidence>
<keyword evidence="8" id="KW-1185">Reference proteome</keyword>
<evidence type="ECO:0000256" key="3">
    <source>
        <dbReference type="ARBA" id="ARBA00022806"/>
    </source>
</evidence>
<dbReference type="GO" id="GO:0003678">
    <property type="term" value="F:DNA helicase activity"/>
    <property type="evidence" value="ECO:0007669"/>
    <property type="project" value="InterPro"/>
</dbReference>
<dbReference type="EMBL" id="JAOPGA020000183">
    <property type="protein sequence ID" value="KAL0477478.1"/>
    <property type="molecule type" value="Genomic_DNA"/>
</dbReference>
<evidence type="ECO:0000256" key="2">
    <source>
        <dbReference type="ARBA" id="ARBA00022801"/>
    </source>
</evidence>
<dbReference type="SUPFAM" id="SSF52540">
    <property type="entry name" value="P-loop containing nucleoside triphosphate hydrolases"/>
    <property type="match status" value="1"/>
</dbReference>
<keyword evidence="3" id="KW-0347">Helicase</keyword>
<evidence type="ECO:0000313" key="8">
    <source>
        <dbReference type="Proteomes" id="UP001431209"/>
    </source>
</evidence>
<evidence type="ECO:0000256" key="1">
    <source>
        <dbReference type="ARBA" id="ARBA00022741"/>
    </source>
</evidence>
<dbReference type="AlphaFoldDB" id="A0AAW2YKD6"/>
<name>A0AAW2YKD6_9EUKA</name>
<dbReference type="PANTHER" id="PTHR11070:SF65">
    <property type="entry name" value="DNA 3'-5' HELICASE"/>
    <property type="match status" value="1"/>
</dbReference>
<comment type="caution">
    <text evidence="7">The sequence shown here is derived from an EMBL/GenBank/DDBJ whole genome shotgun (WGS) entry which is preliminary data.</text>
</comment>